<dbReference type="InterPro" id="IPR011009">
    <property type="entry name" value="Kinase-like_dom_sf"/>
</dbReference>
<dbReference type="SUPFAM" id="SSF56112">
    <property type="entry name" value="Protein kinase-like (PK-like)"/>
    <property type="match status" value="1"/>
</dbReference>
<proteinExistence type="predicted"/>
<dbReference type="Proteomes" id="UP001153678">
    <property type="component" value="Unassembled WGS sequence"/>
</dbReference>
<evidence type="ECO:0000313" key="1">
    <source>
        <dbReference type="EMBL" id="CAI2185854.1"/>
    </source>
</evidence>
<reference evidence="1" key="1">
    <citation type="submission" date="2022-08" db="EMBL/GenBank/DDBJ databases">
        <authorList>
            <person name="Kallberg Y."/>
            <person name="Tangrot J."/>
            <person name="Rosling A."/>
        </authorList>
    </citation>
    <scope>NUCLEOTIDE SEQUENCE</scope>
    <source>
        <strain evidence="1">Wild A</strain>
    </source>
</reference>
<sequence>RRPFWNRDHDVDLIIDVCDGLRPPIVTNAPEGYVEIMQECWHSNPKRRPTAADILSRIENVCSLPIDLKPLEGDQFWPTQHKPQNMLKKIIKKTFRSLKRKKFHKNRKGKGTIMGNNTINSKLTCHTASTDKDTTEIDDIFDIYLSFQDSEESNSSNTTEDVACFSARNDCNTLEISTFPYEEQYLLLWIKNFD</sequence>
<name>A0A9W4SY36_9GLOM</name>
<accession>A0A9W4SY36</accession>
<gene>
    <name evidence="1" type="ORF">FWILDA_LOCUS12285</name>
</gene>
<feature type="non-terminal residue" evidence="1">
    <location>
        <position position="194"/>
    </location>
</feature>
<evidence type="ECO:0000313" key="2">
    <source>
        <dbReference type="Proteomes" id="UP001153678"/>
    </source>
</evidence>
<dbReference type="AlphaFoldDB" id="A0A9W4SY36"/>
<dbReference type="Gene3D" id="1.10.510.10">
    <property type="entry name" value="Transferase(Phosphotransferase) domain 1"/>
    <property type="match status" value="1"/>
</dbReference>
<dbReference type="EMBL" id="CAMKVN010003893">
    <property type="protein sequence ID" value="CAI2185854.1"/>
    <property type="molecule type" value="Genomic_DNA"/>
</dbReference>
<keyword evidence="2" id="KW-1185">Reference proteome</keyword>
<protein>
    <submittedName>
        <fullName evidence="1">9385_t:CDS:1</fullName>
    </submittedName>
</protein>
<organism evidence="1 2">
    <name type="scientific">Funneliformis geosporum</name>
    <dbReference type="NCBI Taxonomy" id="1117311"/>
    <lineage>
        <taxon>Eukaryota</taxon>
        <taxon>Fungi</taxon>
        <taxon>Fungi incertae sedis</taxon>
        <taxon>Mucoromycota</taxon>
        <taxon>Glomeromycotina</taxon>
        <taxon>Glomeromycetes</taxon>
        <taxon>Glomerales</taxon>
        <taxon>Glomeraceae</taxon>
        <taxon>Funneliformis</taxon>
    </lineage>
</organism>
<comment type="caution">
    <text evidence="1">The sequence shown here is derived from an EMBL/GenBank/DDBJ whole genome shotgun (WGS) entry which is preliminary data.</text>
</comment>